<evidence type="ECO:0000313" key="1">
    <source>
        <dbReference type="EMBL" id="CAH2104655.1"/>
    </source>
</evidence>
<accession>A0AAU9V366</accession>
<reference evidence="1" key="1">
    <citation type="submission" date="2022-03" db="EMBL/GenBank/DDBJ databases">
        <authorList>
            <person name="Tunstrom K."/>
        </authorList>
    </citation>
    <scope>NUCLEOTIDE SEQUENCE</scope>
</reference>
<organism evidence="1 2">
    <name type="scientific">Euphydryas editha</name>
    <name type="common">Edith's checkerspot</name>
    <dbReference type="NCBI Taxonomy" id="104508"/>
    <lineage>
        <taxon>Eukaryota</taxon>
        <taxon>Metazoa</taxon>
        <taxon>Ecdysozoa</taxon>
        <taxon>Arthropoda</taxon>
        <taxon>Hexapoda</taxon>
        <taxon>Insecta</taxon>
        <taxon>Pterygota</taxon>
        <taxon>Neoptera</taxon>
        <taxon>Endopterygota</taxon>
        <taxon>Lepidoptera</taxon>
        <taxon>Glossata</taxon>
        <taxon>Ditrysia</taxon>
        <taxon>Papilionoidea</taxon>
        <taxon>Nymphalidae</taxon>
        <taxon>Nymphalinae</taxon>
        <taxon>Euphydryas</taxon>
    </lineage>
</organism>
<dbReference type="EMBL" id="CAKOGL010000027">
    <property type="protein sequence ID" value="CAH2104655.1"/>
    <property type="molecule type" value="Genomic_DNA"/>
</dbReference>
<dbReference type="AlphaFoldDB" id="A0AAU9V366"/>
<keyword evidence="2" id="KW-1185">Reference proteome</keyword>
<protein>
    <submittedName>
        <fullName evidence="1">Uncharacterized protein</fullName>
    </submittedName>
</protein>
<evidence type="ECO:0000313" key="2">
    <source>
        <dbReference type="Proteomes" id="UP001153954"/>
    </source>
</evidence>
<dbReference type="Proteomes" id="UP001153954">
    <property type="component" value="Unassembled WGS sequence"/>
</dbReference>
<proteinExistence type="predicted"/>
<comment type="caution">
    <text evidence="1">The sequence shown here is derived from an EMBL/GenBank/DDBJ whole genome shotgun (WGS) entry which is preliminary data.</text>
</comment>
<name>A0AAU9V366_EUPED</name>
<gene>
    <name evidence="1" type="ORF">EEDITHA_LOCUS19001</name>
</gene>
<sequence length="66" mass="6981">MLPMVQAEPVLFNCAGHSADGASPTATLPPSLTPDSEVEGLADFFYDIDVAVVNTFSRLISLNTLL</sequence>